<dbReference type="GO" id="GO:1990573">
    <property type="term" value="P:potassium ion import across plasma membrane"/>
    <property type="evidence" value="ECO:0007669"/>
    <property type="project" value="TreeGrafter"/>
</dbReference>
<dbReference type="SMART" id="SM00831">
    <property type="entry name" value="Cation_ATPase_N"/>
    <property type="match status" value="1"/>
</dbReference>
<evidence type="ECO:0000259" key="4">
    <source>
        <dbReference type="SMART" id="SM00831"/>
    </source>
</evidence>
<dbReference type="InterPro" id="IPR050510">
    <property type="entry name" value="Cation_transp_ATPase_P-type"/>
</dbReference>
<dbReference type="GO" id="GO:0006883">
    <property type="term" value="P:intracellular sodium ion homeostasis"/>
    <property type="evidence" value="ECO:0007669"/>
    <property type="project" value="TreeGrafter"/>
</dbReference>
<feature type="transmembrane region" description="Helical" evidence="3">
    <location>
        <begin position="135"/>
        <end position="158"/>
    </location>
</feature>
<feature type="domain" description="Cation-transporting P-type ATPase N-terminal" evidence="4">
    <location>
        <begin position="86"/>
        <end position="159"/>
    </location>
</feature>
<dbReference type="Proteomes" id="UP001215598">
    <property type="component" value="Unassembled WGS sequence"/>
</dbReference>
<keyword evidence="3" id="KW-0472">Membrane</keyword>
<evidence type="ECO:0000256" key="2">
    <source>
        <dbReference type="ARBA" id="ARBA00022475"/>
    </source>
</evidence>
<dbReference type="InterPro" id="IPR023298">
    <property type="entry name" value="ATPase_P-typ_TM_dom_sf"/>
</dbReference>
<evidence type="ECO:0000256" key="1">
    <source>
        <dbReference type="ARBA" id="ARBA00004651"/>
    </source>
</evidence>
<dbReference type="SUPFAM" id="SSF81653">
    <property type="entry name" value="Calcium ATPase, transduction domain A"/>
    <property type="match status" value="1"/>
</dbReference>
<keyword evidence="3" id="KW-0812">Transmembrane</keyword>
<dbReference type="InterPro" id="IPR008250">
    <property type="entry name" value="ATPase_P-typ_transduc_dom_A_sf"/>
</dbReference>
<keyword evidence="2" id="KW-1003">Cell membrane</keyword>
<dbReference type="InterPro" id="IPR059000">
    <property type="entry name" value="ATPase_P-type_domA"/>
</dbReference>
<dbReference type="Pfam" id="PF00690">
    <property type="entry name" value="Cation_ATPase_N"/>
    <property type="match status" value="1"/>
</dbReference>
<evidence type="ECO:0000313" key="5">
    <source>
        <dbReference type="EMBL" id="KAJ7713561.1"/>
    </source>
</evidence>
<organism evidence="5 6">
    <name type="scientific">Mycena metata</name>
    <dbReference type="NCBI Taxonomy" id="1033252"/>
    <lineage>
        <taxon>Eukaryota</taxon>
        <taxon>Fungi</taxon>
        <taxon>Dikarya</taxon>
        <taxon>Basidiomycota</taxon>
        <taxon>Agaricomycotina</taxon>
        <taxon>Agaricomycetes</taxon>
        <taxon>Agaricomycetidae</taxon>
        <taxon>Agaricales</taxon>
        <taxon>Marasmiineae</taxon>
        <taxon>Mycenaceae</taxon>
        <taxon>Mycena</taxon>
    </lineage>
</organism>
<dbReference type="SUPFAM" id="SSF81665">
    <property type="entry name" value="Calcium ATPase, transmembrane domain M"/>
    <property type="match status" value="1"/>
</dbReference>
<name>A0AAD7H727_9AGAR</name>
<accession>A0AAD7H727</accession>
<evidence type="ECO:0000256" key="3">
    <source>
        <dbReference type="SAM" id="Phobius"/>
    </source>
</evidence>
<comment type="caution">
    <text evidence="5">The sequence shown here is derived from an EMBL/GenBank/DDBJ whole genome shotgun (WGS) entry which is preliminary data.</text>
</comment>
<sequence length="312" mass="33490">MDKLTDIEADAASTTVLDYLSGLQETADGGASRPQFQRVSSFGSNRVNPRSRIPGDFRTLSIVVTETQEGGIDYKKGNVKDLSEVTWHVLSAQEVCTRLGVSDTRGLDADIAARRLAKNGKNVISKPPRNLAKKIFFYIFGGFGSLLFVASIICFIAWRPLGDPNPFVPNLALAVVLLIVIAIQAIFNAWQDYTTGHVMASIAGLLPSDVLVVRDGQKFKLPAADLVSGDIVSITLGSKVPADLRLLEASSDLRFDRSILTGESNDIAAAVDCTDKNFLESRNIALQGTLCTSGSGVGISDGKVQQFAEPRT</sequence>
<dbReference type="InterPro" id="IPR004014">
    <property type="entry name" value="ATPase_P-typ_cation-transptr_N"/>
</dbReference>
<keyword evidence="3" id="KW-1133">Transmembrane helix</keyword>
<comment type="subcellular location">
    <subcellularLocation>
        <location evidence="1">Cell membrane</location>
        <topology evidence="1">Multi-pass membrane protein</topology>
    </subcellularLocation>
</comment>
<dbReference type="PANTHER" id="PTHR43294">
    <property type="entry name" value="SODIUM/POTASSIUM-TRANSPORTING ATPASE SUBUNIT ALPHA"/>
    <property type="match status" value="1"/>
</dbReference>
<feature type="transmembrane region" description="Helical" evidence="3">
    <location>
        <begin position="170"/>
        <end position="190"/>
    </location>
</feature>
<keyword evidence="6" id="KW-1185">Reference proteome</keyword>
<dbReference type="Gene3D" id="2.70.150.10">
    <property type="entry name" value="Calcium-transporting ATPase, cytoplasmic transduction domain A"/>
    <property type="match status" value="1"/>
</dbReference>
<dbReference type="GO" id="GO:0030007">
    <property type="term" value="P:intracellular potassium ion homeostasis"/>
    <property type="evidence" value="ECO:0007669"/>
    <property type="project" value="TreeGrafter"/>
</dbReference>
<dbReference type="GO" id="GO:0005391">
    <property type="term" value="F:P-type sodium:potassium-exchanging transporter activity"/>
    <property type="evidence" value="ECO:0007669"/>
    <property type="project" value="TreeGrafter"/>
</dbReference>
<dbReference type="EMBL" id="JARKIB010000341">
    <property type="protein sequence ID" value="KAJ7713561.1"/>
    <property type="molecule type" value="Genomic_DNA"/>
</dbReference>
<dbReference type="Gene3D" id="1.20.1110.10">
    <property type="entry name" value="Calcium-transporting ATPase, transmembrane domain"/>
    <property type="match status" value="1"/>
</dbReference>
<dbReference type="GO" id="GO:0005886">
    <property type="term" value="C:plasma membrane"/>
    <property type="evidence" value="ECO:0007669"/>
    <property type="project" value="UniProtKB-SubCell"/>
</dbReference>
<dbReference type="PANTHER" id="PTHR43294:SF21">
    <property type="entry name" value="CATION TRANSPORTING ATPASE"/>
    <property type="match status" value="1"/>
</dbReference>
<dbReference type="Pfam" id="PF00122">
    <property type="entry name" value="E1-E2_ATPase"/>
    <property type="match status" value="1"/>
</dbReference>
<protein>
    <submittedName>
        <fullName evidence="5">E1-E2 ATPase-domain-containing protein</fullName>
    </submittedName>
</protein>
<dbReference type="GO" id="GO:0036376">
    <property type="term" value="P:sodium ion export across plasma membrane"/>
    <property type="evidence" value="ECO:0007669"/>
    <property type="project" value="TreeGrafter"/>
</dbReference>
<reference evidence="5" key="1">
    <citation type="submission" date="2023-03" db="EMBL/GenBank/DDBJ databases">
        <title>Massive genome expansion in bonnet fungi (Mycena s.s.) driven by repeated elements and novel gene families across ecological guilds.</title>
        <authorList>
            <consortium name="Lawrence Berkeley National Laboratory"/>
            <person name="Harder C.B."/>
            <person name="Miyauchi S."/>
            <person name="Viragh M."/>
            <person name="Kuo A."/>
            <person name="Thoen E."/>
            <person name="Andreopoulos B."/>
            <person name="Lu D."/>
            <person name="Skrede I."/>
            <person name="Drula E."/>
            <person name="Henrissat B."/>
            <person name="Morin E."/>
            <person name="Kohler A."/>
            <person name="Barry K."/>
            <person name="LaButti K."/>
            <person name="Morin E."/>
            <person name="Salamov A."/>
            <person name="Lipzen A."/>
            <person name="Mereny Z."/>
            <person name="Hegedus B."/>
            <person name="Baldrian P."/>
            <person name="Stursova M."/>
            <person name="Weitz H."/>
            <person name="Taylor A."/>
            <person name="Grigoriev I.V."/>
            <person name="Nagy L.G."/>
            <person name="Martin F."/>
            <person name="Kauserud H."/>
        </authorList>
    </citation>
    <scope>NUCLEOTIDE SEQUENCE</scope>
    <source>
        <strain evidence="5">CBHHK182m</strain>
    </source>
</reference>
<dbReference type="GO" id="GO:1902600">
    <property type="term" value="P:proton transmembrane transport"/>
    <property type="evidence" value="ECO:0007669"/>
    <property type="project" value="TreeGrafter"/>
</dbReference>
<gene>
    <name evidence="5" type="ORF">B0H16DRAFT_1743264</name>
</gene>
<dbReference type="AlphaFoldDB" id="A0AAD7H727"/>
<evidence type="ECO:0000313" key="6">
    <source>
        <dbReference type="Proteomes" id="UP001215598"/>
    </source>
</evidence>
<proteinExistence type="predicted"/>